<evidence type="ECO:0000259" key="1">
    <source>
        <dbReference type="PROSITE" id="PS50093"/>
    </source>
</evidence>
<protein>
    <recommendedName>
        <fullName evidence="1">PKD domain-containing protein</fullName>
    </recommendedName>
</protein>
<dbReference type="PANTHER" id="PTHR46534">
    <property type="entry name" value="IGGFC_BINDING DOMAIN-CONTAINING PROTEIN"/>
    <property type="match status" value="1"/>
</dbReference>
<dbReference type="Pfam" id="PF18911">
    <property type="entry name" value="PKD_4"/>
    <property type="match status" value="1"/>
</dbReference>
<dbReference type="PANTHER" id="PTHR46534:SF1">
    <property type="entry name" value="IGGFC-BINDING PROTEIN N-TERMINAL DOMAIN-CONTAINING PROTEIN"/>
    <property type="match status" value="1"/>
</dbReference>
<feature type="domain" description="PKD" evidence="1">
    <location>
        <begin position="493"/>
        <end position="526"/>
    </location>
</feature>
<dbReference type="InterPro" id="IPR000601">
    <property type="entry name" value="PKD_dom"/>
</dbReference>
<dbReference type="InterPro" id="IPR022409">
    <property type="entry name" value="PKD/Chitinase_dom"/>
</dbReference>
<dbReference type="PROSITE" id="PS50093">
    <property type="entry name" value="PKD"/>
    <property type="match status" value="1"/>
</dbReference>
<dbReference type="InterPro" id="IPR013783">
    <property type="entry name" value="Ig-like_fold"/>
</dbReference>
<dbReference type="InterPro" id="IPR025667">
    <property type="entry name" value="SprB_repeat"/>
</dbReference>
<evidence type="ECO:0000313" key="2">
    <source>
        <dbReference type="EMBL" id="GGC31052.1"/>
    </source>
</evidence>
<sequence>MKNLYSKGLILIISLFLFLISFNEASAQVTTVGKEFWVGFMENNGSEQAPDIGIIVITASEASEGVIEYAGNTVTFNIQAGQQFVHRITSLDILHRTSGEVEEKGIYILSSGKISVYAFNERFRSADGTVVLPTGTLGKDYYITSHFQEVTIGQNVQALNSNNESTLLVVAVEDNTEIEITPKVNTASGQSAGIPFTINLNLGQSYQLKARGDLTGSRVRVIGANANDCKNIAVFGGNKWTAVGDCGQANDHLFQQAYPVNTWGNDFLHVSLAGRNSGELVKVLASEPDSEIFINGVSAGTLGAGDFLSRDFLSTDVVSISSDKPISVTGFAKSMACNLPGQGNNIGDPFMITYSPNQQLLSQITFNALQLPSINAHFVNIITATASAQNTRLDGQNVGNQFVPFPNKPEFSYARIQISSGVHQLENSDGLIGYVYGFGQIESYGFAVGASLENLNFEVISDYDFEVEGESVACLNQSAEWEINPENEIFQFFTWNFGDGSEIKEGKLVNHTYLQPGTYEVIVTASISQDSCDQQEEVRFEVLVEEYLGEIVGSNSVCPDIDEIQYQLEIDKDISRIEWDVEGGEIITENEDGVIIRWGPANPSAKVIARPFSVQGCPGEEVELIVKINNQIEPKVALGDEMICYDGATLYEYAAAEFITGRGYEWFVVGGDIVGSNENSTVQVNWSVPGTSGQVWYREYSLINDDCEGVSPQLDVDVNTVFTAEVDDTTGILCFGEETGRIEINVAGGSAPYTFNWSHDEGINSSVAENIPAGVYSVTVIDSFGCEIILDNINIIEPPLLEVEEVSTVATTCFGRADGEAVINVIGGTAPYTINLPTNQINGSQINLFDLEGRLYELEITDANGCILPVSFTITSPLPLEVDVRIEKFACPGEANGELIAEPQGGNAPFSYTWELDNSNEFLLQGVPRGTHNVTVEDSRGCVSFGSGEMLEADPIARMPTGFNPKDGTYQAVSNCTLTFELVIYNRWGELVYFGNTGWDGKVNNELAPIGSYTYVFSYSYVLNGEPKSDQIKGGFVLVK</sequence>
<proteinExistence type="predicted"/>
<keyword evidence="3" id="KW-1185">Reference proteome</keyword>
<dbReference type="CDD" id="cd00146">
    <property type="entry name" value="PKD"/>
    <property type="match status" value="1"/>
</dbReference>
<evidence type="ECO:0000313" key="3">
    <source>
        <dbReference type="Proteomes" id="UP000635885"/>
    </source>
</evidence>
<reference evidence="3" key="1">
    <citation type="journal article" date="2019" name="Int. J. Syst. Evol. Microbiol.">
        <title>The Global Catalogue of Microorganisms (GCM) 10K type strain sequencing project: providing services to taxonomists for standard genome sequencing and annotation.</title>
        <authorList>
            <consortium name="The Broad Institute Genomics Platform"/>
            <consortium name="The Broad Institute Genome Sequencing Center for Infectious Disease"/>
            <person name="Wu L."/>
            <person name="Ma J."/>
        </authorList>
    </citation>
    <scope>NUCLEOTIDE SEQUENCE [LARGE SCALE GENOMIC DNA]</scope>
    <source>
        <strain evidence="3">CGMCC 1.12479</strain>
    </source>
</reference>
<gene>
    <name evidence="2" type="ORF">GCM10010993_07440</name>
</gene>
<organism evidence="2 3">
    <name type="scientific">Belliella aquatica</name>
    <dbReference type="NCBI Taxonomy" id="1323734"/>
    <lineage>
        <taxon>Bacteria</taxon>
        <taxon>Pseudomonadati</taxon>
        <taxon>Bacteroidota</taxon>
        <taxon>Cytophagia</taxon>
        <taxon>Cytophagales</taxon>
        <taxon>Cyclobacteriaceae</taxon>
        <taxon>Belliella</taxon>
    </lineage>
</organism>
<comment type="caution">
    <text evidence="2">The sequence shown here is derived from an EMBL/GenBank/DDBJ whole genome shotgun (WGS) entry which is preliminary data.</text>
</comment>
<dbReference type="RefSeq" id="WP_188439842.1">
    <property type="nucleotide sequence ID" value="NZ_BMFD01000002.1"/>
</dbReference>
<name>A0ABQ1LWY7_9BACT</name>
<dbReference type="SMART" id="SM00089">
    <property type="entry name" value="PKD"/>
    <property type="match status" value="1"/>
</dbReference>
<dbReference type="Gene3D" id="2.60.40.10">
    <property type="entry name" value="Immunoglobulins"/>
    <property type="match status" value="1"/>
</dbReference>
<dbReference type="InterPro" id="IPR035234">
    <property type="entry name" value="IgGFc-bd_N"/>
</dbReference>
<dbReference type="Pfam" id="PF13573">
    <property type="entry name" value="SprB"/>
    <property type="match status" value="2"/>
</dbReference>
<dbReference type="EMBL" id="BMFD01000002">
    <property type="protein sequence ID" value="GGC31052.1"/>
    <property type="molecule type" value="Genomic_DNA"/>
</dbReference>
<dbReference type="SUPFAM" id="SSF49299">
    <property type="entry name" value="PKD domain"/>
    <property type="match status" value="1"/>
</dbReference>
<dbReference type="Proteomes" id="UP000635885">
    <property type="component" value="Unassembled WGS sequence"/>
</dbReference>
<dbReference type="Pfam" id="PF17517">
    <property type="entry name" value="IgGFc_binding"/>
    <property type="match status" value="1"/>
</dbReference>
<dbReference type="InterPro" id="IPR035986">
    <property type="entry name" value="PKD_dom_sf"/>
</dbReference>
<accession>A0ABQ1LWY7</accession>